<reference evidence="1" key="1">
    <citation type="submission" date="2022-04" db="EMBL/GenBank/DDBJ databases">
        <title>Genome of the entomopathogenic fungus Entomophthora muscae.</title>
        <authorList>
            <person name="Elya C."/>
            <person name="Lovett B.R."/>
            <person name="Lee E."/>
            <person name="Macias A.M."/>
            <person name="Hajek A.E."/>
            <person name="De Bivort B.L."/>
            <person name="Kasson M.T."/>
            <person name="De Fine Licht H.H."/>
            <person name="Stajich J.E."/>
        </authorList>
    </citation>
    <scope>NUCLEOTIDE SEQUENCE</scope>
    <source>
        <strain evidence="1">Berkeley</strain>
    </source>
</reference>
<gene>
    <name evidence="1" type="ORF">DSO57_1001802</name>
</gene>
<evidence type="ECO:0000313" key="1">
    <source>
        <dbReference type="EMBL" id="KAJ9082731.1"/>
    </source>
</evidence>
<accession>A0ACC2U7K3</accession>
<keyword evidence="2" id="KW-1185">Reference proteome</keyword>
<proteinExistence type="predicted"/>
<dbReference type="EMBL" id="QTSX02001424">
    <property type="protein sequence ID" value="KAJ9082731.1"/>
    <property type="molecule type" value="Genomic_DNA"/>
</dbReference>
<dbReference type="Proteomes" id="UP001165960">
    <property type="component" value="Unassembled WGS sequence"/>
</dbReference>
<comment type="caution">
    <text evidence="1">The sequence shown here is derived from an EMBL/GenBank/DDBJ whole genome shotgun (WGS) entry which is preliminary data.</text>
</comment>
<evidence type="ECO:0000313" key="2">
    <source>
        <dbReference type="Proteomes" id="UP001165960"/>
    </source>
</evidence>
<name>A0ACC2U7K3_9FUNG</name>
<sequence>MEMLPTTQEASPAEGRISAFVEVRAGKMASLRQASEKAFHQEEGQPRSKFLGASPEKKIQAALCTIQEAYLEKVSGLEQTIESLVKKCSSLESKNEDLEFFSNELQTRLSASQQNYQGLSVKYETLLNSQNQLVDKYNQLRRYALELDSFKKKIINLSGPNSVPIETNMIEQSILIQDGKLVPRTSGSAEKLQNAFRDCNISSPRGKENGAIFKSSAQQVTDRNYAQPSRAETECHHSEANRQHTTSMAEVYDSSHSIDNGKSRVIDVYERILADIEPEDYERFSDAIEDYNSNVISHHEALKIFQEIIRNDHDFEDMKVILLETSGSDG</sequence>
<organism evidence="1 2">
    <name type="scientific">Entomophthora muscae</name>
    <dbReference type="NCBI Taxonomy" id="34485"/>
    <lineage>
        <taxon>Eukaryota</taxon>
        <taxon>Fungi</taxon>
        <taxon>Fungi incertae sedis</taxon>
        <taxon>Zoopagomycota</taxon>
        <taxon>Entomophthoromycotina</taxon>
        <taxon>Entomophthoromycetes</taxon>
        <taxon>Entomophthorales</taxon>
        <taxon>Entomophthoraceae</taxon>
        <taxon>Entomophthora</taxon>
    </lineage>
</organism>
<protein>
    <submittedName>
        <fullName evidence="1">Uncharacterized protein</fullName>
    </submittedName>
</protein>